<dbReference type="EC" id="3.1.21.-" evidence="1"/>
<keyword evidence="1" id="KW-0378">Hydrolase</keyword>
<keyword evidence="1" id="KW-0540">Nuclease</keyword>
<dbReference type="EMBL" id="CP121195">
    <property type="protein sequence ID" value="XBH14798.1"/>
    <property type="molecule type" value="Genomic_DNA"/>
</dbReference>
<name>A0AAU7DAM6_9BACT</name>
<accession>A0AAU7DAM6</accession>
<protein>
    <submittedName>
        <fullName evidence="1">Restriction endonuclease</fullName>
        <ecNumber evidence="1">3.1.21.-</ecNumber>
    </submittedName>
</protein>
<reference evidence="1" key="1">
    <citation type="submission" date="2023-03" db="EMBL/GenBank/DDBJ databases">
        <title>Edaphobacter sp.</title>
        <authorList>
            <person name="Huber K.J."/>
            <person name="Papendorf J."/>
            <person name="Pilke C."/>
            <person name="Bunk B."/>
            <person name="Sproeer C."/>
            <person name="Pester M."/>
        </authorList>
    </citation>
    <scope>NUCLEOTIDE SEQUENCE</scope>
    <source>
        <strain evidence="1">DSM 109920</strain>
    </source>
</reference>
<gene>
    <name evidence="1" type="ORF">P8936_06480</name>
</gene>
<dbReference type="RefSeq" id="WP_348270071.1">
    <property type="nucleotide sequence ID" value="NZ_CP121195.1"/>
</dbReference>
<dbReference type="AlphaFoldDB" id="A0AAU7DAM6"/>
<keyword evidence="1" id="KW-0255">Endonuclease</keyword>
<evidence type="ECO:0000313" key="1">
    <source>
        <dbReference type="EMBL" id="XBH14798.1"/>
    </source>
</evidence>
<organism evidence="1">
    <name type="scientific">Edaphobacter paludis</name>
    <dbReference type="NCBI Taxonomy" id="3035702"/>
    <lineage>
        <taxon>Bacteria</taxon>
        <taxon>Pseudomonadati</taxon>
        <taxon>Acidobacteriota</taxon>
        <taxon>Terriglobia</taxon>
        <taxon>Terriglobales</taxon>
        <taxon>Acidobacteriaceae</taxon>
        <taxon>Edaphobacter</taxon>
    </lineage>
</organism>
<sequence>MSVPRRTAVGEQPQYSKLEPLTFQDLCKEILQASPDFRNVQVYGRPGQMQRGIDILAERLSPSGLTVGQCKRFQTFTDSQLGGAVKEFVKYKEYWKRQGVDTFILFISCDTSDTKVQSEFVRQRRRLQKSGIALELWSDSTITKHLRSNAGLVSTYLGGDWPTILCGGSVYVAQMAFPNTTNLLFTQLEQVSALHSDAVERAIESAREA</sequence>
<dbReference type="GO" id="GO:0004519">
    <property type="term" value="F:endonuclease activity"/>
    <property type="evidence" value="ECO:0007669"/>
    <property type="project" value="UniProtKB-KW"/>
</dbReference>
<dbReference type="GO" id="GO:0016787">
    <property type="term" value="F:hydrolase activity"/>
    <property type="evidence" value="ECO:0007669"/>
    <property type="project" value="UniProtKB-KW"/>
</dbReference>
<proteinExistence type="predicted"/>